<proteinExistence type="predicted"/>
<dbReference type="AlphaFoldDB" id="A0A382MYU9"/>
<reference evidence="1" key="1">
    <citation type="submission" date="2018-05" db="EMBL/GenBank/DDBJ databases">
        <authorList>
            <person name="Lanie J.A."/>
            <person name="Ng W.-L."/>
            <person name="Kazmierczak K.M."/>
            <person name="Andrzejewski T.M."/>
            <person name="Davidsen T.M."/>
            <person name="Wayne K.J."/>
            <person name="Tettelin H."/>
            <person name="Glass J.I."/>
            <person name="Rusch D."/>
            <person name="Podicherti R."/>
            <person name="Tsui H.-C.T."/>
            <person name="Winkler M.E."/>
        </authorList>
    </citation>
    <scope>NUCLEOTIDE SEQUENCE</scope>
</reference>
<dbReference type="EMBL" id="UINC01096911">
    <property type="protein sequence ID" value="SVC54183.1"/>
    <property type="molecule type" value="Genomic_DNA"/>
</dbReference>
<feature type="non-terminal residue" evidence="1">
    <location>
        <position position="146"/>
    </location>
</feature>
<name>A0A382MYU9_9ZZZZ</name>
<evidence type="ECO:0000313" key="1">
    <source>
        <dbReference type="EMBL" id="SVC54183.1"/>
    </source>
</evidence>
<organism evidence="1">
    <name type="scientific">marine metagenome</name>
    <dbReference type="NCBI Taxonomy" id="408172"/>
    <lineage>
        <taxon>unclassified sequences</taxon>
        <taxon>metagenomes</taxon>
        <taxon>ecological metagenomes</taxon>
    </lineage>
</organism>
<protein>
    <submittedName>
        <fullName evidence="1">Uncharacterized protein</fullName>
    </submittedName>
</protein>
<gene>
    <name evidence="1" type="ORF">METZ01_LOCUS307037</name>
</gene>
<accession>A0A382MYU9</accession>
<sequence>MNKIQIITRILFILSSVSLISSQTAEELKRFMDTYDKLKVDQEANEVVKKGLESEKDPDDGPVRLLIDPGDMTKYYREKMSVIKKDLEQLNRILISSDSIPQLEHFGYNYFSLRDSIQIIDNSTIPSNYVLGYGDEVIISIWGQVE</sequence>